<comment type="caution">
    <text evidence="1">The sequence shown here is derived from an EMBL/GenBank/DDBJ whole genome shotgun (WGS) entry which is preliminary data.</text>
</comment>
<dbReference type="AlphaFoldDB" id="A0AAV1Z374"/>
<protein>
    <submittedName>
        <fullName evidence="1">Uncharacterized protein</fullName>
    </submittedName>
</protein>
<keyword evidence="2" id="KW-1185">Reference proteome</keyword>
<reference evidence="1 2" key="1">
    <citation type="submission" date="2024-04" db="EMBL/GenBank/DDBJ databases">
        <authorList>
            <person name="Rising A."/>
            <person name="Reimegard J."/>
            <person name="Sonavane S."/>
            <person name="Akerstrom W."/>
            <person name="Nylinder S."/>
            <person name="Hedman E."/>
            <person name="Kallberg Y."/>
        </authorList>
    </citation>
    <scope>NUCLEOTIDE SEQUENCE [LARGE SCALE GENOMIC DNA]</scope>
</reference>
<dbReference type="EMBL" id="CAXIEN010000020">
    <property type="protein sequence ID" value="CAL1265924.1"/>
    <property type="molecule type" value="Genomic_DNA"/>
</dbReference>
<proteinExistence type="predicted"/>
<gene>
    <name evidence="1" type="ORF">LARSCL_LOCUS2818</name>
</gene>
<accession>A0AAV1Z374</accession>
<name>A0AAV1Z374_9ARAC</name>
<sequence>MFISQMVPHLQNQLGLKACDRTPHLIPTTTTVAEPIKWRWRPGHVTELIRLCCEISPDLWLGLLSPPIQYLISTSK</sequence>
<evidence type="ECO:0000313" key="2">
    <source>
        <dbReference type="Proteomes" id="UP001497382"/>
    </source>
</evidence>
<dbReference type="Proteomes" id="UP001497382">
    <property type="component" value="Unassembled WGS sequence"/>
</dbReference>
<evidence type="ECO:0000313" key="1">
    <source>
        <dbReference type="EMBL" id="CAL1265924.1"/>
    </source>
</evidence>
<organism evidence="1 2">
    <name type="scientific">Larinioides sclopetarius</name>
    <dbReference type="NCBI Taxonomy" id="280406"/>
    <lineage>
        <taxon>Eukaryota</taxon>
        <taxon>Metazoa</taxon>
        <taxon>Ecdysozoa</taxon>
        <taxon>Arthropoda</taxon>
        <taxon>Chelicerata</taxon>
        <taxon>Arachnida</taxon>
        <taxon>Araneae</taxon>
        <taxon>Araneomorphae</taxon>
        <taxon>Entelegynae</taxon>
        <taxon>Araneoidea</taxon>
        <taxon>Araneidae</taxon>
        <taxon>Larinioides</taxon>
    </lineage>
</organism>